<reference evidence="1" key="1">
    <citation type="submission" date="2014-11" db="EMBL/GenBank/DDBJ databases">
        <authorList>
            <person name="Amaro Gonzalez C."/>
        </authorList>
    </citation>
    <scope>NUCLEOTIDE SEQUENCE</scope>
</reference>
<dbReference type="EMBL" id="GBXM01093110">
    <property type="protein sequence ID" value="JAH15467.1"/>
    <property type="molecule type" value="Transcribed_RNA"/>
</dbReference>
<evidence type="ECO:0000313" key="1">
    <source>
        <dbReference type="EMBL" id="JAH15467.1"/>
    </source>
</evidence>
<proteinExistence type="predicted"/>
<name>A0A0E9QG29_ANGAN</name>
<reference evidence="1" key="2">
    <citation type="journal article" date="2015" name="Fish Shellfish Immunol.">
        <title>Early steps in the European eel (Anguilla anguilla)-Vibrio vulnificus interaction in the gills: Role of the RtxA13 toxin.</title>
        <authorList>
            <person name="Callol A."/>
            <person name="Pajuelo D."/>
            <person name="Ebbesson L."/>
            <person name="Teles M."/>
            <person name="MacKenzie S."/>
            <person name="Amaro C."/>
        </authorList>
    </citation>
    <scope>NUCLEOTIDE SEQUENCE</scope>
</reference>
<protein>
    <submittedName>
        <fullName evidence="1">Uncharacterized protein</fullName>
    </submittedName>
</protein>
<accession>A0A0E9QG29</accession>
<organism evidence="1">
    <name type="scientific">Anguilla anguilla</name>
    <name type="common">European freshwater eel</name>
    <name type="synonym">Muraena anguilla</name>
    <dbReference type="NCBI Taxonomy" id="7936"/>
    <lineage>
        <taxon>Eukaryota</taxon>
        <taxon>Metazoa</taxon>
        <taxon>Chordata</taxon>
        <taxon>Craniata</taxon>
        <taxon>Vertebrata</taxon>
        <taxon>Euteleostomi</taxon>
        <taxon>Actinopterygii</taxon>
        <taxon>Neopterygii</taxon>
        <taxon>Teleostei</taxon>
        <taxon>Anguilliformes</taxon>
        <taxon>Anguillidae</taxon>
        <taxon>Anguilla</taxon>
    </lineage>
</organism>
<dbReference type="AlphaFoldDB" id="A0A0E9QG29"/>
<sequence length="61" mass="6870">MTLIDQSAKLCFPASYNIVNIPTVLRRILHLNLPLSMYCCVGNQYGKYELFPGVSVADKIH</sequence>